<dbReference type="InterPro" id="IPR008978">
    <property type="entry name" value="HSP20-like_chaperone"/>
</dbReference>
<accession>I3CJM7</accession>
<evidence type="ECO:0000259" key="3">
    <source>
        <dbReference type="PROSITE" id="PS01031"/>
    </source>
</evidence>
<name>I3CJM7_9GAMM</name>
<evidence type="ECO:0000313" key="5">
    <source>
        <dbReference type="Proteomes" id="UP000005744"/>
    </source>
</evidence>
<dbReference type="SUPFAM" id="SSF49764">
    <property type="entry name" value="HSP20-like chaperones"/>
    <property type="match status" value="1"/>
</dbReference>
<dbReference type="CDD" id="cd06464">
    <property type="entry name" value="ACD_sHsps-like"/>
    <property type="match status" value="1"/>
</dbReference>
<dbReference type="RefSeq" id="WP_002691340.1">
    <property type="nucleotide sequence ID" value="NZ_JH600070.1"/>
</dbReference>
<dbReference type="InterPro" id="IPR031107">
    <property type="entry name" value="Small_HSP"/>
</dbReference>
<keyword evidence="4" id="KW-0346">Stress response</keyword>
<dbReference type="Gene3D" id="2.60.40.790">
    <property type="match status" value="1"/>
</dbReference>
<protein>
    <submittedName>
        <fullName evidence="4">Molecular chaperone (Small heat shock protein)</fullName>
    </submittedName>
</protein>
<dbReference type="PANTHER" id="PTHR11527">
    <property type="entry name" value="HEAT-SHOCK PROTEIN 20 FAMILY MEMBER"/>
    <property type="match status" value="1"/>
</dbReference>
<dbReference type="STRING" id="395493.BegalDRAFT_2992"/>
<sequence>MKIARYEPWGGLNQLMKDLEQVYGRSLPNDEDTTVATSAWVPAVDIKEEDKAFLIHADIPGVDPKDIEITMENGVLTIKGERVSETTDERKNYKRVERVRGTFYRRFGLPDTADAEKISATGKHGVLEITIPKREIAQPRKINVNIV</sequence>
<dbReference type="HOGENOM" id="CLU_046737_9_0_6"/>
<keyword evidence="5" id="KW-1185">Reference proteome</keyword>
<dbReference type="Pfam" id="PF00011">
    <property type="entry name" value="HSP20"/>
    <property type="match status" value="1"/>
</dbReference>
<evidence type="ECO:0000256" key="2">
    <source>
        <dbReference type="RuleBase" id="RU003616"/>
    </source>
</evidence>
<feature type="domain" description="SHSP" evidence="3">
    <location>
        <begin position="35"/>
        <end position="147"/>
    </location>
</feature>
<dbReference type="OrthoDB" id="9792695at2"/>
<dbReference type="PROSITE" id="PS01031">
    <property type="entry name" value="SHSP"/>
    <property type="match status" value="1"/>
</dbReference>
<organism evidence="4 5">
    <name type="scientific">Beggiatoa alba B18LD</name>
    <dbReference type="NCBI Taxonomy" id="395493"/>
    <lineage>
        <taxon>Bacteria</taxon>
        <taxon>Pseudomonadati</taxon>
        <taxon>Pseudomonadota</taxon>
        <taxon>Gammaproteobacteria</taxon>
        <taxon>Thiotrichales</taxon>
        <taxon>Thiotrichaceae</taxon>
        <taxon>Beggiatoa</taxon>
    </lineage>
</organism>
<dbReference type="eggNOG" id="COG0071">
    <property type="taxonomic scope" value="Bacteria"/>
</dbReference>
<dbReference type="AlphaFoldDB" id="I3CJM7"/>
<dbReference type="EMBL" id="JH600070">
    <property type="protein sequence ID" value="EIJ43820.1"/>
    <property type="molecule type" value="Genomic_DNA"/>
</dbReference>
<reference evidence="4 5" key="1">
    <citation type="submission" date="2011-11" db="EMBL/GenBank/DDBJ databases">
        <title>Improved High-Quality Draft sequence of Beggiatoa alba B18lD.</title>
        <authorList>
            <consortium name="US DOE Joint Genome Institute"/>
            <person name="Lucas S."/>
            <person name="Han J."/>
            <person name="Lapidus A."/>
            <person name="Cheng J.-F."/>
            <person name="Goodwin L."/>
            <person name="Pitluck S."/>
            <person name="Peters L."/>
            <person name="Mikhailova N."/>
            <person name="Held B."/>
            <person name="Detter J.C."/>
            <person name="Han C."/>
            <person name="Tapia R."/>
            <person name="Land M."/>
            <person name="Hauser L."/>
            <person name="Kyrpides N."/>
            <person name="Ivanova N."/>
            <person name="Pagani I."/>
            <person name="Samuel K."/>
            <person name="Teske A."/>
            <person name="Mueller J."/>
            <person name="Woyke T."/>
        </authorList>
    </citation>
    <scope>NUCLEOTIDE SEQUENCE [LARGE SCALE GENOMIC DNA]</scope>
    <source>
        <strain evidence="4 5">B18LD</strain>
    </source>
</reference>
<proteinExistence type="inferred from homology"/>
<evidence type="ECO:0000313" key="4">
    <source>
        <dbReference type="EMBL" id="EIJ43820.1"/>
    </source>
</evidence>
<dbReference type="InterPro" id="IPR002068">
    <property type="entry name" value="A-crystallin/Hsp20_dom"/>
</dbReference>
<gene>
    <name evidence="4" type="ORF">BegalDRAFT_2992</name>
</gene>
<comment type="similarity">
    <text evidence="1 2">Belongs to the small heat shock protein (HSP20) family.</text>
</comment>
<evidence type="ECO:0000256" key="1">
    <source>
        <dbReference type="PROSITE-ProRule" id="PRU00285"/>
    </source>
</evidence>
<dbReference type="Proteomes" id="UP000005744">
    <property type="component" value="Unassembled WGS sequence"/>
</dbReference>